<feature type="domain" description="UspA" evidence="2">
    <location>
        <begin position="5"/>
        <end position="133"/>
    </location>
</feature>
<comment type="similarity">
    <text evidence="1">Belongs to the universal stress protein A family.</text>
</comment>
<dbReference type="PRINTS" id="PR01438">
    <property type="entry name" value="UNVRSLSTRESS"/>
</dbReference>
<dbReference type="OrthoDB" id="4931198at2"/>
<name>A0A1H1ZIP3_9MICC</name>
<keyword evidence="4" id="KW-1185">Reference proteome</keyword>
<dbReference type="InterPro" id="IPR006015">
    <property type="entry name" value="Universal_stress_UspA"/>
</dbReference>
<evidence type="ECO:0000256" key="1">
    <source>
        <dbReference type="ARBA" id="ARBA00008791"/>
    </source>
</evidence>
<dbReference type="Proteomes" id="UP000198751">
    <property type="component" value="Chromosome I"/>
</dbReference>
<reference evidence="4" key="1">
    <citation type="submission" date="2016-10" db="EMBL/GenBank/DDBJ databases">
        <authorList>
            <person name="Varghese N."/>
            <person name="Submissions S."/>
        </authorList>
    </citation>
    <scope>NUCLEOTIDE SEQUENCE [LARGE SCALE GENOMIC DNA]</scope>
    <source>
        <strain evidence="4">IMMIB L-1606</strain>
    </source>
</reference>
<evidence type="ECO:0000313" key="3">
    <source>
        <dbReference type="EMBL" id="SDT33523.1"/>
    </source>
</evidence>
<dbReference type="Pfam" id="PF00582">
    <property type="entry name" value="Usp"/>
    <property type="match status" value="2"/>
</dbReference>
<gene>
    <name evidence="3" type="ORF">SAMN04489743_2475</name>
</gene>
<accession>A0A1H1ZIP3</accession>
<dbReference type="InterPro" id="IPR006016">
    <property type="entry name" value="UspA"/>
</dbReference>
<evidence type="ECO:0000259" key="2">
    <source>
        <dbReference type="Pfam" id="PF00582"/>
    </source>
</evidence>
<evidence type="ECO:0000313" key="4">
    <source>
        <dbReference type="Proteomes" id="UP000198751"/>
    </source>
</evidence>
<dbReference type="PANTHER" id="PTHR46268">
    <property type="entry name" value="STRESS RESPONSE PROTEIN NHAX"/>
    <property type="match status" value="1"/>
</dbReference>
<dbReference type="AlphaFoldDB" id="A0A1H1ZIP3"/>
<dbReference type="EMBL" id="LT629779">
    <property type="protein sequence ID" value="SDT33523.1"/>
    <property type="molecule type" value="Genomic_DNA"/>
</dbReference>
<sequence>MTSRKPIAVATNDSAQSQAAVLWAAHRAEKSGAPLAVLHVVDDRWVAEPYPWFGVLEEAGDQLLKIAAGRVRGATPATVTTRLLTGSVGGSLAKYSGKASMLVIGSGSGHLGGTLADRALQVAASAKVPVAVVGTQDLAGRSGVVVGVDGSREATQAVAFAAAEADREGDELTVVYAVRMPDPVTDAGLAPASLAEMVSEEERVVLSETVAGLEEDYPDLLVHRVLDTERDPVDALVHAAGGARMLVVGSRGRGGIKRLLLGSTAHGVLKHLPCPTVITRIQAGKNKA</sequence>
<proteinExistence type="inferred from homology"/>
<dbReference type="PANTHER" id="PTHR46268:SF6">
    <property type="entry name" value="UNIVERSAL STRESS PROTEIN UP12"/>
    <property type="match status" value="1"/>
</dbReference>
<dbReference type="RefSeq" id="WP_091720593.1">
    <property type="nucleotide sequence ID" value="NZ_CAUQLD010000006.1"/>
</dbReference>
<dbReference type="SUPFAM" id="SSF52402">
    <property type="entry name" value="Adenine nucleotide alpha hydrolases-like"/>
    <property type="match status" value="2"/>
</dbReference>
<feature type="domain" description="UspA" evidence="2">
    <location>
        <begin position="144"/>
        <end position="280"/>
    </location>
</feature>
<protein>
    <submittedName>
        <fullName evidence="3">Nucleotide-binding universal stress protein, UspA family</fullName>
    </submittedName>
</protein>
<dbReference type="Gene3D" id="3.40.50.620">
    <property type="entry name" value="HUPs"/>
    <property type="match status" value="2"/>
</dbReference>
<organism evidence="3 4">
    <name type="scientific">Pseudarthrobacter equi</name>
    <dbReference type="NCBI Taxonomy" id="728066"/>
    <lineage>
        <taxon>Bacteria</taxon>
        <taxon>Bacillati</taxon>
        <taxon>Actinomycetota</taxon>
        <taxon>Actinomycetes</taxon>
        <taxon>Micrococcales</taxon>
        <taxon>Micrococcaceae</taxon>
        <taxon>Pseudarthrobacter</taxon>
    </lineage>
</organism>
<dbReference type="InterPro" id="IPR014729">
    <property type="entry name" value="Rossmann-like_a/b/a_fold"/>
</dbReference>